<dbReference type="PANTHER" id="PTHR10978:SF5">
    <property type="entry name" value="SUCCINATE DEHYDROGENASE CYTOCHROME B560 SUBUNIT, MITOCHONDRIAL"/>
    <property type="match status" value="1"/>
</dbReference>
<keyword evidence="15" id="KW-1185">Reference proteome</keyword>
<evidence type="ECO:0000256" key="10">
    <source>
        <dbReference type="ARBA" id="ARBA00023004"/>
    </source>
</evidence>
<evidence type="ECO:0000256" key="5">
    <source>
        <dbReference type="ARBA" id="ARBA00020076"/>
    </source>
</evidence>
<feature type="transmembrane region" description="Helical" evidence="13">
    <location>
        <begin position="70"/>
        <end position="94"/>
    </location>
</feature>
<comment type="subunit">
    <text evidence="12">Part of an enzyme complex containing four subunits: a flavoprotein, an iron-sulfur protein, plus two membrane-anchoring proteins, SdhC and SdhD. The complex can form homotrimers.</text>
</comment>
<evidence type="ECO:0000256" key="13">
    <source>
        <dbReference type="SAM" id="Phobius"/>
    </source>
</evidence>
<comment type="similarity">
    <text evidence="4">Belongs to the cytochrome b560 family.</text>
</comment>
<evidence type="ECO:0000256" key="9">
    <source>
        <dbReference type="ARBA" id="ARBA00022989"/>
    </source>
</evidence>
<dbReference type="InterPro" id="IPR018495">
    <property type="entry name" value="Succ_DH_cyt_bsu_CS"/>
</dbReference>
<dbReference type="Gene3D" id="1.20.1300.10">
    <property type="entry name" value="Fumarate reductase/succinate dehydrogenase, transmembrane subunit"/>
    <property type="match status" value="1"/>
</dbReference>
<dbReference type="PROSITE" id="PS01000">
    <property type="entry name" value="SDH_CYT_1"/>
    <property type="match status" value="1"/>
</dbReference>
<feature type="transmembrane region" description="Helical" evidence="13">
    <location>
        <begin position="114"/>
        <end position="134"/>
    </location>
</feature>
<accession>A0ABZ2GYH9</accession>
<evidence type="ECO:0000256" key="7">
    <source>
        <dbReference type="ARBA" id="ARBA00022692"/>
    </source>
</evidence>
<evidence type="ECO:0000313" key="15">
    <source>
        <dbReference type="Proteomes" id="UP001368618"/>
    </source>
</evidence>
<dbReference type="Pfam" id="PF01127">
    <property type="entry name" value="Sdh_cyt"/>
    <property type="match status" value="1"/>
</dbReference>
<dbReference type="InterPro" id="IPR000701">
    <property type="entry name" value="SuccDH_FuR_B_TM-su"/>
</dbReference>
<dbReference type="NCBIfam" id="TIGR02970">
    <property type="entry name" value="succ_dehyd_cytB"/>
    <property type="match status" value="1"/>
</dbReference>
<dbReference type="Proteomes" id="UP001368618">
    <property type="component" value="Chromosome"/>
</dbReference>
<evidence type="ECO:0000256" key="4">
    <source>
        <dbReference type="ARBA" id="ARBA00007244"/>
    </source>
</evidence>
<keyword evidence="9 13" id="KW-1133">Transmembrane helix</keyword>
<dbReference type="RefSeq" id="WP_338515977.1">
    <property type="nucleotide sequence ID" value="NZ_CP135137.1"/>
</dbReference>
<feature type="transmembrane region" description="Helical" evidence="13">
    <location>
        <begin position="41"/>
        <end position="58"/>
    </location>
</feature>
<sequence length="135" mass="16154">MISNLKNSKMIEKSRPVNLYLNFIDFNVMMIASVLHRISGFFLFLFCPFIFYCFHLLAKDKVFFLYVTQILFFCTYFKMLIFIFSIFFIHHLLFGIRHLLMDFIFPNTIKVGRITIYFMIVIECLLLCAVGVLVW</sequence>
<evidence type="ECO:0000256" key="3">
    <source>
        <dbReference type="ARBA" id="ARBA00004141"/>
    </source>
</evidence>
<keyword evidence="6" id="KW-0349">Heme</keyword>
<organism evidence="14 15">
    <name type="scientific">Candidatus Legionella polyplacis</name>
    <dbReference type="NCBI Taxonomy" id="2005262"/>
    <lineage>
        <taxon>Bacteria</taxon>
        <taxon>Pseudomonadati</taxon>
        <taxon>Pseudomonadota</taxon>
        <taxon>Gammaproteobacteria</taxon>
        <taxon>Legionellales</taxon>
        <taxon>Legionellaceae</taxon>
        <taxon>Legionella</taxon>
    </lineage>
</organism>
<evidence type="ECO:0000256" key="1">
    <source>
        <dbReference type="ARBA" id="ARBA00001971"/>
    </source>
</evidence>
<dbReference type="PIRSF" id="PIRSF000178">
    <property type="entry name" value="SDH_cyt_b560"/>
    <property type="match status" value="1"/>
</dbReference>
<comment type="cofactor">
    <cofactor evidence="1">
        <name>heme</name>
        <dbReference type="ChEBI" id="CHEBI:30413"/>
    </cofactor>
</comment>
<evidence type="ECO:0000256" key="2">
    <source>
        <dbReference type="ARBA" id="ARBA00004050"/>
    </source>
</evidence>
<keyword evidence="11 13" id="KW-0472">Membrane</keyword>
<evidence type="ECO:0000313" key="14">
    <source>
        <dbReference type="EMBL" id="WWR11386.1"/>
    </source>
</evidence>
<keyword evidence="7 13" id="KW-0812">Transmembrane</keyword>
<keyword evidence="8" id="KW-0479">Metal-binding</keyword>
<evidence type="ECO:0000256" key="11">
    <source>
        <dbReference type="ARBA" id="ARBA00023136"/>
    </source>
</evidence>
<proteinExistence type="inferred from homology"/>
<dbReference type="EMBL" id="CP135137">
    <property type="protein sequence ID" value="WWR11386.1"/>
    <property type="molecule type" value="Genomic_DNA"/>
</dbReference>
<comment type="subcellular location">
    <subcellularLocation>
        <location evidence="3">Membrane</location>
        <topology evidence="3">Multi-pass membrane protein</topology>
    </subcellularLocation>
</comment>
<evidence type="ECO:0000256" key="6">
    <source>
        <dbReference type="ARBA" id="ARBA00022617"/>
    </source>
</evidence>
<dbReference type="InterPro" id="IPR034804">
    <property type="entry name" value="SQR/QFR_C/D"/>
</dbReference>
<protein>
    <recommendedName>
        <fullName evidence="5">Succinate dehydrogenase cytochrome b556 subunit</fullName>
    </recommendedName>
</protein>
<evidence type="ECO:0000256" key="12">
    <source>
        <dbReference type="ARBA" id="ARBA00025912"/>
    </source>
</evidence>
<dbReference type="CDD" id="cd03499">
    <property type="entry name" value="SQR_TypeC_SdhC"/>
    <property type="match status" value="1"/>
</dbReference>
<dbReference type="InterPro" id="IPR014314">
    <property type="entry name" value="Succ_DH_cytb556"/>
</dbReference>
<dbReference type="PANTHER" id="PTHR10978">
    <property type="entry name" value="SUCCINATE DEHYDROGENASE CYTOCHROME B560 SUBUNIT"/>
    <property type="match status" value="1"/>
</dbReference>
<evidence type="ECO:0000256" key="8">
    <source>
        <dbReference type="ARBA" id="ARBA00022723"/>
    </source>
</evidence>
<reference evidence="14" key="1">
    <citation type="submission" date="2023-09" db="EMBL/GenBank/DDBJ databases">
        <title>Genomes of two closely related lineages of the louse Polyplax serrata with different host specificities.</title>
        <authorList>
            <person name="Martinu J."/>
            <person name="Tarabai H."/>
            <person name="Stefka J."/>
            <person name="Hypsa V."/>
        </authorList>
    </citation>
    <scope>NUCLEOTIDE SEQUENCE [LARGE SCALE GENOMIC DNA]</scope>
    <source>
        <strain evidence="14">98ZLc_SE</strain>
    </source>
</reference>
<dbReference type="SUPFAM" id="SSF81343">
    <property type="entry name" value="Fumarate reductase respiratory complex transmembrane subunits"/>
    <property type="match status" value="1"/>
</dbReference>
<keyword evidence="10" id="KW-0408">Iron</keyword>
<name>A0ABZ2GYH9_9GAMM</name>
<gene>
    <name evidence="14" type="primary">sdhC</name>
    <name evidence="14" type="ORF">RQL39_01665</name>
</gene>
<comment type="function">
    <text evidence="2">Membrane-anchoring subunit of succinate dehydrogenase (SDH).</text>
</comment>